<dbReference type="EMBL" id="KV460206">
    <property type="protein sequence ID" value="OBU01403.2"/>
    <property type="molecule type" value="Genomic_DNA"/>
</dbReference>
<comment type="similarity">
    <text evidence="2">Belongs to the glycosyl hydrolase 88 family.</text>
</comment>
<dbReference type="Gene3D" id="1.50.10.10">
    <property type="match status" value="1"/>
</dbReference>
<evidence type="ECO:0000313" key="4">
    <source>
        <dbReference type="EMBL" id="OBU01403.2"/>
    </source>
</evidence>
<dbReference type="GeneID" id="28833387"/>
<evidence type="ECO:0008006" key="6">
    <source>
        <dbReference type="Google" id="ProtNLM"/>
    </source>
</evidence>
<dbReference type="InterPro" id="IPR012341">
    <property type="entry name" value="6hp_glycosidase-like_sf"/>
</dbReference>
<gene>
    <name evidence="4" type="ORF">VE01_00001</name>
</gene>
<evidence type="ECO:0000256" key="3">
    <source>
        <dbReference type="SAM" id="MobiDB-lite"/>
    </source>
</evidence>
<keyword evidence="1" id="KW-0378">Hydrolase</keyword>
<sequence length="476" mass="52968">MAVADPPSSESERGNSNALVGHLNGSGNITSNGSSSLVFETQENPLSPVARTKQLDVDMQKLFGESRAGKIWRTAAHLSPAGGFPEHVLPSGETAGKYISREATFWTCGFFPGSVYTLLERSVRFPQNFPISDPEIDRTNLHEQLLDLCQIWSEPLHSMALRRNTHDIGFIIMPALRLDWELTGNARSFKSILTAAESLASRYDERVGAIRSWDKQFSNRYSITDKEENFLVIIDSMCNLDLLYYAGHHTGNQRYINIATAHAHAVARAIIRPDGSSFHVCNFHPQTGAIQRQFTHQGYKDKSTWSRGQAWGILGFAQTYAWTKDPAILQAATALSDHFLKQLASATHHHPYVPLWDFDDNEPSLLRDTSAGMIAANGLLILHQQLATERSPYLDAVRHIVKDTVDLSLATDLAPLKVNAASGKIEVAEPDWASILKNATANNNEFAIFRYSDHGLVYADYYFLELGNKLLRMGLV</sequence>
<evidence type="ECO:0000313" key="5">
    <source>
        <dbReference type="Proteomes" id="UP000091956"/>
    </source>
</evidence>
<dbReference type="AlphaFoldDB" id="A0A2P2SX55"/>
<dbReference type="InterPro" id="IPR052369">
    <property type="entry name" value="UG_Glycosaminoglycan_Hydrolase"/>
</dbReference>
<dbReference type="SUPFAM" id="SSF48208">
    <property type="entry name" value="Six-hairpin glycosidases"/>
    <property type="match status" value="1"/>
</dbReference>
<protein>
    <recommendedName>
        <fullName evidence="6">Glucuronyl hydrolase</fullName>
    </recommendedName>
</protein>
<dbReference type="RefSeq" id="XP_059320120.1">
    <property type="nucleotide sequence ID" value="XM_059463233.1"/>
</dbReference>
<organism evidence="4 5">
    <name type="scientific">Pseudogymnoascus verrucosus</name>
    <dbReference type="NCBI Taxonomy" id="342668"/>
    <lineage>
        <taxon>Eukaryota</taxon>
        <taxon>Fungi</taxon>
        <taxon>Dikarya</taxon>
        <taxon>Ascomycota</taxon>
        <taxon>Pezizomycotina</taxon>
        <taxon>Leotiomycetes</taxon>
        <taxon>Thelebolales</taxon>
        <taxon>Thelebolaceae</taxon>
        <taxon>Pseudogymnoascus</taxon>
    </lineage>
</organism>
<reference evidence="4 5" key="1">
    <citation type="submission" date="2016-03" db="EMBL/GenBank/DDBJ databases">
        <title>Comparative genomics of Pseudogymnoascus destructans, the fungus causing white-nose syndrome of bats.</title>
        <authorList>
            <person name="Palmer J.M."/>
            <person name="Drees K.P."/>
            <person name="Foster J.T."/>
            <person name="Lindner D.L."/>
        </authorList>
    </citation>
    <scope>NUCLEOTIDE SEQUENCE [LARGE SCALE GENOMIC DNA]</scope>
    <source>
        <strain evidence="4 5">UAMH 10579</strain>
    </source>
</reference>
<dbReference type="PANTHER" id="PTHR36845">
    <property type="entry name" value="HYDROLASE, PUTATIVE (AFU_ORTHOLOGUE AFUA_7G05090)-RELATED"/>
    <property type="match status" value="1"/>
</dbReference>
<feature type="region of interest" description="Disordered" evidence="3">
    <location>
        <begin position="1"/>
        <end position="25"/>
    </location>
</feature>
<dbReference type="PANTHER" id="PTHR36845:SF1">
    <property type="entry name" value="HYDROLASE, PUTATIVE (AFU_ORTHOLOGUE AFUA_7G05090)-RELATED"/>
    <property type="match status" value="1"/>
</dbReference>
<dbReference type="InterPro" id="IPR008928">
    <property type="entry name" value="6-hairpin_glycosidase_sf"/>
</dbReference>
<dbReference type="GO" id="GO:0000272">
    <property type="term" value="P:polysaccharide catabolic process"/>
    <property type="evidence" value="ECO:0007669"/>
    <property type="project" value="TreeGrafter"/>
</dbReference>
<name>A0A2P2SX55_9PEZI</name>
<keyword evidence="5" id="KW-1185">Reference proteome</keyword>
<evidence type="ECO:0000256" key="2">
    <source>
        <dbReference type="ARBA" id="ARBA00038358"/>
    </source>
</evidence>
<reference evidence="5" key="2">
    <citation type="journal article" date="2018" name="Nat. Commun.">
        <title>Extreme sensitivity to ultraviolet light in the fungal pathogen causing white-nose syndrome of bats.</title>
        <authorList>
            <person name="Palmer J.M."/>
            <person name="Drees K.P."/>
            <person name="Foster J.T."/>
            <person name="Lindner D.L."/>
        </authorList>
    </citation>
    <scope>NUCLEOTIDE SEQUENCE [LARGE SCALE GENOMIC DNA]</scope>
    <source>
        <strain evidence="5">UAMH 10579</strain>
    </source>
</reference>
<dbReference type="GO" id="GO:0052757">
    <property type="term" value="F:chondroitin hydrolase activity"/>
    <property type="evidence" value="ECO:0007669"/>
    <property type="project" value="TreeGrafter"/>
</dbReference>
<accession>A0A2P2SX55</accession>
<proteinExistence type="inferred from homology"/>
<dbReference type="Proteomes" id="UP000091956">
    <property type="component" value="Unassembled WGS sequence"/>
</dbReference>
<evidence type="ECO:0000256" key="1">
    <source>
        <dbReference type="ARBA" id="ARBA00022801"/>
    </source>
</evidence>